<feature type="compositionally biased region" description="Low complexity" evidence="2">
    <location>
        <begin position="1"/>
        <end position="17"/>
    </location>
</feature>
<feature type="domain" description="C2H2-type" evidence="3">
    <location>
        <begin position="2"/>
        <end position="32"/>
    </location>
</feature>
<evidence type="ECO:0000256" key="2">
    <source>
        <dbReference type="SAM" id="MobiDB-lite"/>
    </source>
</evidence>
<evidence type="ECO:0000313" key="5">
    <source>
        <dbReference type="Proteomes" id="UP000297245"/>
    </source>
</evidence>
<gene>
    <name evidence="4" type="ORF">K435DRAFT_875580</name>
</gene>
<organism evidence="4 5">
    <name type="scientific">Dendrothele bispora (strain CBS 962.96)</name>
    <dbReference type="NCBI Taxonomy" id="1314807"/>
    <lineage>
        <taxon>Eukaryota</taxon>
        <taxon>Fungi</taxon>
        <taxon>Dikarya</taxon>
        <taxon>Basidiomycota</taxon>
        <taxon>Agaricomycotina</taxon>
        <taxon>Agaricomycetes</taxon>
        <taxon>Agaricomycetidae</taxon>
        <taxon>Agaricales</taxon>
        <taxon>Agaricales incertae sedis</taxon>
        <taxon>Dendrothele</taxon>
    </lineage>
</organism>
<feature type="region of interest" description="Disordered" evidence="2">
    <location>
        <begin position="1"/>
        <end position="43"/>
    </location>
</feature>
<feature type="compositionally biased region" description="Low complexity" evidence="2">
    <location>
        <begin position="71"/>
        <end position="98"/>
    </location>
</feature>
<evidence type="ECO:0000256" key="1">
    <source>
        <dbReference type="PROSITE-ProRule" id="PRU00042"/>
    </source>
</evidence>
<feature type="region of interest" description="Disordered" evidence="2">
    <location>
        <begin position="71"/>
        <end position="105"/>
    </location>
</feature>
<dbReference type="AlphaFoldDB" id="A0A4S8KUE3"/>
<evidence type="ECO:0000259" key="3">
    <source>
        <dbReference type="PROSITE" id="PS50157"/>
    </source>
</evidence>
<dbReference type="Proteomes" id="UP000297245">
    <property type="component" value="Unassembled WGS sequence"/>
</dbReference>
<keyword evidence="1" id="KW-0863">Zinc-finger</keyword>
<keyword evidence="1" id="KW-0479">Metal-binding</keyword>
<feature type="non-terminal residue" evidence="4">
    <location>
        <position position="202"/>
    </location>
</feature>
<dbReference type="OrthoDB" id="3208495at2759"/>
<reference evidence="4 5" key="1">
    <citation type="journal article" date="2019" name="Nat. Ecol. Evol.">
        <title>Megaphylogeny resolves global patterns of mushroom evolution.</title>
        <authorList>
            <person name="Varga T."/>
            <person name="Krizsan K."/>
            <person name="Foldi C."/>
            <person name="Dima B."/>
            <person name="Sanchez-Garcia M."/>
            <person name="Sanchez-Ramirez S."/>
            <person name="Szollosi G.J."/>
            <person name="Szarkandi J.G."/>
            <person name="Papp V."/>
            <person name="Albert L."/>
            <person name="Andreopoulos W."/>
            <person name="Angelini C."/>
            <person name="Antonin V."/>
            <person name="Barry K.W."/>
            <person name="Bougher N.L."/>
            <person name="Buchanan P."/>
            <person name="Buyck B."/>
            <person name="Bense V."/>
            <person name="Catcheside P."/>
            <person name="Chovatia M."/>
            <person name="Cooper J."/>
            <person name="Damon W."/>
            <person name="Desjardin D."/>
            <person name="Finy P."/>
            <person name="Geml J."/>
            <person name="Haridas S."/>
            <person name="Hughes K."/>
            <person name="Justo A."/>
            <person name="Karasinski D."/>
            <person name="Kautmanova I."/>
            <person name="Kiss B."/>
            <person name="Kocsube S."/>
            <person name="Kotiranta H."/>
            <person name="LaButti K.M."/>
            <person name="Lechner B.E."/>
            <person name="Liimatainen K."/>
            <person name="Lipzen A."/>
            <person name="Lukacs Z."/>
            <person name="Mihaltcheva S."/>
            <person name="Morgado L.N."/>
            <person name="Niskanen T."/>
            <person name="Noordeloos M.E."/>
            <person name="Ohm R.A."/>
            <person name="Ortiz-Santana B."/>
            <person name="Ovrebo C."/>
            <person name="Racz N."/>
            <person name="Riley R."/>
            <person name="Savchenko A."/>
            <person name="Shiryaev A."/>
            <person name="Soop K."/>
            <person name="Spirin V."/>
            <person name="Szebenyi C."/>
            <person name="Tomsovsky M."/>
            <person name="Tulloss R.E."/>
            <person name="Uehling J."/>
            <person name="Grigoriev I.V."/>
            <person name="Vagvolgyi C."/>
            <person name="Papp T."/>
            <person name="Martin F.M."/>
            <person name="Miettinen O."/>
            <person name="Hibbett D.S."/>
            <person name="Nagy L.G."/>
        </authorList>
    </citation>
    <scope>NUCLEOTIDE SEQUENCE [LARGE SCALE GENOMIC DNA]</scope>
    <source>
        <strain evidence="4 5">CBS 962.96</strain>
    </source>
</reference>
<protein>
    <recommendedName>
        <fullName evidence="3">C2H2-type domain-containing protein</fullName>
    </recommendedName>
</protein>
<evidence type="ECO:0000313" key="4">
    <source>
        <dbReference type="EMBL" id="THU79341.1"/>
    </source>
</evidence>
<dbReference type="GO" id="GO:0008270">
    <property type="term" value="F:zinc ion binding"/>
    <property type="evidence" value="ECO:0007669"/>
    <property type="project" value="UniProtKB-KW"/>
</dbReference>
<dbReference type="InterPro" id="IPR013087">
    <property type="entry name" value="Znf_C2H2_type"/>
</dbReference>
<feature type="compositionally biased region" description="Pro residues" evidence="2">
    <location>
        <begin position="141"/>
        <end position="154"/>
    </location>
</feature>
<sequence length="202" mass="22168">MYACSSCSRKFSSTSSLSKHRKTNRTCSTVKPTLKSRRDKRSEELVVNNTVEASGSSTDALACQEGASTAANSSTYDTSTSSLDPHVADPPAAVAPPANTLRPSRTGRARFLPAHYVDHLPTLSHNMPRTLSSLENQTRTPLPPSPEKVSPPSPEQLKDPSPEPENIPEFVYFNTEPNEFGIYRSYPKLPKKLPDEEIPLDE</sequence>
<accession>A0A4S8KUE3</accession>
<feature type="region of interest" description="Disordered" evidence="2">
    <location>
        <begin position="134"/>
        <end position="170"/>
    </location>
</feature>
<dbReference type="PROSITE" id="PS50157">
    <property type="entry name" value="ZINC_FINGER_C2H2_2"/>
    <property type="match status" value="1"/>
</dbReference>
<keyword evidence="1" id="KW-0862">Zinc</keyword>
<keyword evidence="5" id="KW-1185">Reference proteome</keyword>
<name>A0A4S8KUE3_DENBC</name>
<proteinExistence type="predicted"/>
<dbReference type="EMBL" id="ML180039">
    <property type="protein sequence ID" value="THU79341.1"/>
    <property type="molecule type" value="Genomic_DNA"/>
</dbReference>